<reference evidence="3" key="1">
    <citation type="submission" date="2016-10" db="EMBL/GenBank/DDBJ databases">
        <authorList>
            <person name="Varghese N."/>
            <person name="Submissions S."/>
        </authorList>
    </citation>
    <scope>NUCLEOTIDE SEQUENCE [LARGE SCALE GENOMIC DNA]</scope>
    <source>
        <strain evidence="3">CGMCC 4.3147</strain>
    </source>
</reference>
<dbReference type="Gene3D" id="3.10.180.10">
    <property type="entry name" value="2,3-Dihydroxybiphenyl 1,2-Dioxygenase, domain 1"/>
    <property type="match status" value="1"/>
</dbReference>
<accession>A0A1G9DES5</accession>
<gene>
    <name evidence="2" type="ORF">SAMN05216298_0849</name>
</gene>
<dbReference type="Pfam" id="PF18029">
    <property type="entry name" value="Glyoxalase_6"/>
    <property type="match status" value="1"/>
</dbReference>
<organism evidence="2 3">
    <name type="scientific">Glycomyces sambucus</name>
    <dbReference type="NCBI Taxonomy" id="380244"/>
    <lineage>
        <taxon>Bacteria</taxon>
        <taxon>Bacillati</taxon>
        <taxon>Actinomycetota</taxon>
        <taxon>Actinomycetes</taxon>
        <taxon>Glycomycetales</taxon>
        <taxon>Glycomycetaceae</taxon>
        <taxon>Glycomyces</taxon>
    </lineage>
</organism>
<protein>
    <submittedName>
        <fullName evidence="2">Glyoxalase/Bleomycin resistance protein/Dioxygenase superfamily protein</fullName>
    </submittedName>
</protein>
<dbReference type="PROSITE" id="PS51819">
    <property type="entry name" value="VOC"/>
    <property type="match status" value="1"/>
</dbReference>
<dbReference type="Proteomes" id="UP000198662">
    <property type="component" value="Unassembled WGS sequence"/>
</dbReference>
<sequence length="126" mass="13632">MTPRFEGGRNIAMKLPKARFDAVVAFYRDVLGMTVTDESDADVAAGVAQCASVAFGPVTLWLDRVDNYTGAELWLELCTDDVDAAMAHLAAHGVSPQDELEALPPGSDGHWISNPVMIPHLVRRPD</sequence>
<keyword evidence="3" id="KW-1185">Reference proteome</keyword>
<dbReference type="GO" id="GO:0051213">
    <property type="term" value="F:dioxygenase activity"/>
    <property type="evidence" value="ECO:0007669"/>
    <property type="project" value="UniProtKB-KW"/>
</dbReference>
<dbReference type="STRING" id="380244.SAMN05216298_0849"/>
<evidence type="ECO:0000313" key="3">
    <source>
        <dbReference type="Proteomes" id="UP000198662"/>
    </source>
</evidence>
<dbReference type="InterPro" id="IPR037523">
    <property type="entry name" value="VOC_core"/>
</dbReference>
<evidence type="ECO:0000259" key="1">
    <source>
        <dbReference type="PROSITE" id="PS51819"/>
    </source>
</evidence>
<dbReference type="InterPro" id="IPR029068">
    <property type="entry name" value="Glyas_Bleomycin-R_OHBP_Dase"/>
</dbReference>
<dbReference type="AlphaFoldDB" id="A0A1G9DES5"/>
<dbReference type="SUPFAM" id="SSF54593">
    <property type="entry name" value="Glyoxalase/Bleomycin resistance protein/Dihydroxybiphenyl dioxygenase"/>
    <property type="match status" value="1"/>
</dbReference>
<dbReference type="InterPro" id="IPR041581">
    <property type="entry name" value="Glyoxalase_6"/>
</dbReference>
<keyword evidence="2" id="KW-0560">Oxidoreductase</keyword>
<keyword evidence="2" id="KW-0223">Dioxygenase</keyword>
<feature type="domain" description="VOC" evidence="1">
    <location>
        <begin position="8"/>
        <end position="126"/>
    </location>
</feature>
<name>A0A1G9DES5_9ACTN</name>
<dbReference type="RefSeq" id="WP_091043225.1">
    <property type="nucleotide sequence ID" value="NZ_FNGF01000001.1"/>
</dbReference>
<proteinExistence type="predicted"/>
<dbReference type="EMBL" id="FNGF01000001">
    <property type="protein sequence ID" value="SDK62385.1"/>
    <property type="molecule type" value="Genomic_DNA"/>
</dbReference>
<evidence type="ECO:0000313" key="2">
    <source>
        <dbReference type="EMBL" id="SDK62385.1"/>
    </source>
</evidence>